<dbReference type="Proteomes" id="UP000027195">
    <property type="component" value="Unassembled WGS sequence"/>
</dbReference>
<sequence length="271" mass="30047">MAATQATVLAVRLRCYYRRLNCSRLGAIPSSGLMQDVSTSLSQVPTRRAHSVGDHALGWRATHISIDAFVIYIPLVRSFAAAERHPFTTTHPTAHRRPPRSLDVHISDNIKISSTKTSGQSSVNLAGLCSTSPFCSSSATIRNPKLKAGTKNGGDVEATFKLETRRHCTPHRDSLPGIYRDSLLICHTSILGPVSLFRSRYVLRCIYGVPISRCSSLRPGIACNHGMFSGHIIPSRLTYRYEARRHQNKKQISFAKSLFTSKKVIFVFPKL</sequence>
<evidence type="ECO:0000313" key="1">
    <source>
        <dbReference type="EMBL" id="KDQ12089.1"/>
    </source>
</evidence>
<keyword evidence="2" id="KW-1185">Reference proteome</keyword>
<organism evidence="1 2">
    <name type="scientific">Botryobasidium botryosum (strain FD-172 SS1)</name>
    <dbReference type="NCBI Taxonomy" id="930990"/>
    <lineage>
        <taxon>Eukaryota</taxon>
        <taxon>Fungi</taxon>
        <taxon>Dikarya</taxon>
        <taxon>Basidiomycota</taxon>
        <taxon>Agaricomycotina</taxon>
        <taxon>Agaricomycetes</taxon>
        <taxon>Cantharellales</taxon>
        <taxon>Botryobasidiaceae</taxon>
        <taxon>Botryobasidium</taxon>
    </lineage>
</organism>
<reference evidence="2" key="1">
    <citation type="journal article" date="2014" name="Proc. Natl. Acad. Sci. U.S.A.">
        <title>Extensive sampling of basidiomycete genomes demonstrates inadequacy of the white-rot/brown-rot paradigm for wood decay fungi.</title>
        <authorList>
            <person name="Riley R."/>
            <person name="Salamov A.A."/>
            <person name="Brown D.W."/>
            <person name="Nagy L.G."/>
            <person name="Floudas D."/>
            <person name="Held B.W."/>
            <person name="Levasseur A."/>
            <person name="Lombard V."/>
            <person name="Morin E."/>
            <person name="Otillar R."/>
            <person name="Lindquist E.A."/>
            <person name="Sun H."/>
            <person name="LaButti K.M."/>
            <person name="Schmutz J."/>
            <person name="Jabbour D."/>
            <person name="Luo H."/>
            <person name="Baker S.E."/>
            <person name="Pisabarro A.G."/>
            <person name="Walton J.D."/>
            <person name="Blanchette R.A."/>
            <person name="Henrissat B."/>
            <person name="Martin F."/>
            <person name="Cullen D."/>
            <person name="Hibbett D.S."/>
            <person name="Grigoriev I.V."/>
        </authorList>
    </citation>
    <scope>NUCLEOTIDE SEQUENCE [LARGE SCALE GENOMIC DNA]</scope>
    <source>
        <strain evidence="2">FD-172 SS1</strain>
    </source>
</reference>
<dbReference type="HOGENOM" id="CLU_1026692_0_0_1"/>
<accession>A0A067M935</accession>
<protein>
    <submittedName>
        <fullName evidence="1">Uncharacterized protein</fullName>
    </submittedName>
</protein>
<proteinExistence type="predicted"/>
<dbReference type="InParanoid" id="A0A067M935"/>
<dbReference type="AlphaFoldDB" id="A0A067M935"/>
<name>A0A067M935_BOTB1</name>
<dbReference type="EMBL" id="KL198052">
    <property type="protein sequence ID" value="KDQ12089.1"/>
    <property type="molecule type" value="Genomic_DNA"/>
</dbReference>
<evidence type="ECO:0000313" key="2">
    <source>
        <dbReference type="Proteomes" id="UP000027195"/>
    </source>
</evidence>
<gene>
    <name evidence="1" type="ORF">BOTBODRAFT_424077</name>
</gene>